<dbReference type="AlphaFoldDB" id="A0A1I0I1P2"/>
<evidence type="ECO:0000259" key="20">
    <source>
        <dbReference type="PROSITE" id="PS50113"/>
    </source>
</evidence>
<evidence type="ECO:0000256" key="2">
    <source>
        <dbReference type="ARBA" id="ARBA00004429"/>
    </source>
</evidence>
<dbReference type="GO" id="GO:0009927">
    <property type="term" value="F:histidine phosphotransfer kinase activity"/>
    <property type="evidence" value="ECO:0007669"/>
    <property type="project" value="TreeGrafter"/>
</dbReference>
<dbReference type="InterPro" id="IPR013767">
    <property type="entry name" value="PAS_fold"/>
</dbReference>
<dbReference type="SMART" id="SM00387">
    <property type="entry name" value="HATPase_c"/>
    <property type="match status" value="1"/>
</dbReference>
<protein>
    <recommendedName>
        <fullName evidence="3">histidine kinase</fullName>
        <ecNumber evidence="3">2.7.13.3</ecNumber>
    </recommendedName>
</protein>
<keyword evidence="10" id="KW-0547">Nucleotide-binding</keyword>
<dbReference type="STRING" id="364199.SAMN04489858_11372"/>
<dbReference type="InterPro" id="IPR036097">
    <property type="entry name" value="HisK_dim/P_sf"/>
</dbReference>
<dbReference type="Gene3D" id="1.10.287.130">
    <property type="match status" value="1"/>
</dbReference>
<evidence type="ECO:0000256" key="14">
    <source>
        <dbReference type="PROSITE-ProRule" id="PRU00110"/>
    </source>
</evidence>
<dbReference type="GO" id="GO:0000155">
    <property type="term" value="F:phosphorelay sensor kinase activity"/>
    <property type="evidence" value="ECO:0007669"/>
    <property type="project" value="InterPro"/>
</dbReference>
<dbReference type="InterPro" id="IPR003594">
    <property type="entry name" value="HATPase_dom"/>
</dbReference>
<dbReference type="FunFam" id="3.30.565.10:FF:000010">
    <property type="entry name" value="Sensor histidine kinase RcsC"/>
    <property type="match status" value="1"/>
</dbReference>
<dbReference type="PROSITE" id="PS50109">
    <property type="entry name" value="HIS_KIN"/>
    <property type="match status" value="1"/>
</dbReference>
<dbReference type="Pfam" id="PF00989">
    <property type="entry name" value="PAS"/>
    <property type="match status" value="1"/>
</dbReference>
<evidence type="ECO:0000259" key="17">
    <source>
        <dbReference type="PROSITE" id="PS50109"/>
    </source>
</evidence>
<name>A0A1I0I1P2_9RHOB</name>
<evidence type="ECO:0000256" key="12">
    <source>
        <dbReference type="ARBA" id="ARBA00023012"/>
    </source>
</evidence>
<dbReference type="PROSITE" id="PS50894">
    <property type="entry name" value="HPT"/>
    <property type="match status" value="1"/>
</dbReference>
<comment type="catalytic activity">
    <reaction evidence="1">
        <text>ATP + protein L-histidine = ADP + protein N-phospho-L-histidine.</text>
        <dbReference type="EC" id="2.7.13.3"/>
    </reaction>
</comment>
<dbReference type="GO" id="GO:0005886">
    <property type="term" value="C:plasma membrane"/>
    <property type="evidence" value="ECO:0007669"/>
    <property type="project" value="UniProtKB-SubCell"/>
</dbReference>
<dbReference type="OrthoDB" id="9801651at2"/>
<keyword evidence="6 15" id="KW-0597">Phosphoprotein</keyword>
<evidence type="ECO:0000256" key="9">
    <source>
        <dbReference type="ARBA" id="ARBA00022777"/>
    </source>
</evidence>
<proteinExistence type="predicted"/>
<dbReference type="Proteomes" id="UP000199180">
    <property type="component" value="Unassembled WGS sequence"/>
</dbReference>
<keyword evidence="10" id="KW-0067">ATP-binding</keyword>
<evidence type="ECO:0000259" key="19">
    <source>
        <dbReference type="PROSITE" id="PS50112"/>
    </source>
</evidence>
<dbReference type="NCBIfam" id="TIGR00229">
    <property type="entry name" value="sensory_box"/>
    <property type="match status" value="1"/>
</dbReference>
<keyword evidence="23" id="KW-1185">Reference proteome</keyword>
<dbReference type="CDD" id="cd00082">
    <property type="entry name" value="HisKA"/>
    <property type="match status" value="1"/>
</dbReference>
<reference evidence="22 23" key="1">
    <citation type="submission" date="2016-10" db="EMBL/GenBank/DDBJ databases">
        <authorList>
            <person name="de Groot N.N."/>
        </authorList>
    </citation>
    <scope>NUCLEOTIDE SEQUENCE [LARGE SCALE GENOMIC DNA]</scope>
    <source>
        <strain evidence="22 23">DSM 17862</strain>
    </source>
</reference>
<dbReference type="Gene3D" id="1.20.120.160">
    <property type="entry name" value="HPT domain"/>
    <property type="match status" value="1"/>
</dbReference>
<dbReference type="PANTHER" id="PTHR43047">
    <property type="entry name" value="TWO-COMPONENT HISTIDINE PROTEIN KINASE"/>
    <property type="match status" value="1"/>
</dbReference>
<feature type="modified residue" description="4-aspartylphosphate" evidence="15">
    <location>
        <position position="627"/>
    </location>
</feature>
<evidence type="ECO:0000256" key="6">
    <source>
        <dbReference type="ARBA" id="ARBA00022553"/>
    </source>
</evidence>
<dbReference type="InterPro" id="IPR003661">
    <property type="entry name" value="HisK_dim/P_dom"/>
</dbReference>
<dbReference type="EC" id="2.7.13.3" evidence="3"/>
<dbReference type="InterPro" id="IPR000014">
    <property type="entry name" value="PAS"/>
</dbReference>
<dbReference type="Pfam" id="PF00072">
    <property type="entry name" value="Response_reg"/>
    <property type="match status" value="1"/>
</dbReference>
<dbReference type="InterPro" id="IPR036641">
    <property type="entry name" value="HPT_dom_sf"/>
</dbReference>
<keyword evidence="12" id="KW-0902">Two-component regulatory system</keyword>
<dbReference type="Gene3D" id="3.40.50.2300">
    <property type="match status" value="1"/>
</dbReference>
<evidence type="ECO:0000256" key="7">
    <source>
        <dbReference type="ARBA" id="ARBA00022679"/>
    </source>
</evidence>
<dbReference type="EMBL" id="FOHO01000013">
    <property type="protein sequence ID" value="SET89625.1"/>
    <property type="molecule type" value="Genomic_DNA"/>
</dbReference>
<evidence type="ECO:0000259" key="21">
    <source>
        <dbReference type="PROSITE" id="PS50894"/>
    </source>
</evidence>
<keyword evidence="4" id="KW-1003">Cell membrane</keyword>
<dbReference type="Gene3D" id="3.30.450.20">
    <property type="entry name" value="PAS domain"/>
    <property type="match status" value="1"/>
</dbReference>
<dbReference type="InterPro" id="IPR035965">
    <property type="entry name" value="PAS-like_dom_sf"/>
</dbReference>
<evidence type="ECO:0000256" key="11">
    <source>
        <dbReference type="ARBA" id="ARBA00022989"/>
    </source>
</evidence>
<dbReference type="Gene3D" id="3.30.565.10">
    <property type="entry name" value="Histidine kinase-like ATPase, C-terminal domain"/>
    <property type="match status" value="1"/>
</dbReference>
<keyword evidence="8 16" id="KW-0812">Transmembrane</keyword>
<dbReference type="InterPro" id="IPR000700">
    <property type="entry name" value="PAS-assoc_C"/>
</dbReference>
<evidence type="ECO:0000259" key="18">
    <source>
        <dbReference type="PROSITE" id="PS50110"/>
    </source>
</evidence>
<evidence type="ECO:0000256" key="10">
    <source>
        <dbReference type="ARBA" id="ARBA00022840"/>
    </source>
</evidence>
<dbReference type="SUPFAM" id="SSF47226">
    <property type="entry name" value="Histidine-containing phosphotransfer domain, HPT domain"/>
    <property type="match status" value="1"/>
</dbReference>
<keyword evidence="13 16" id="KW-0472">Membrane</keyword>
<dbReference type="InterPro" id="IPR036890">
    <property type="entry name" value="HATPase_C_sf"/>
</dbReference>
<dbReference type="Pfam" id="PF02518">
    <property type="entry name" value="HATPase_c"/>
    <property type="match status" value="1"/>
</dbReference>
<dbReference type="RefSeq" id="WP_090736844.1">
    <property type="nucleotide sequence ID" value="NZ_FOHO01000013.1"/>
</dbReference>
<dbReference type="InterPro" id="IPR008207">
    <property type="entry name" value="Sig_transdc_His_kin_Hpt_dom"/>
</dbReference>
<feature type="domain" description="HPt" evidence="21">
    <location>
        <begin position="728"/>
        <end position="825"/>
    </location>
</feature>
<feature type="transmembrane region" description="Helical" evidence="16">
    <location>
        <begin position="153"/>
        <end position="175"/>
    </location>
</feature>
<dbReference type="InterPro" id="IPR011006">
    <property type="entry name" value="CheY-like_superfamily"/>
</dbReference>
<dbReference type="SUPFAM" id="SSF52172">
    <property type="entry name" value="CheY-like"/>
    <property type="match status" value="1"/>
</dbReference>
<dbReference type="SMART" id="SM00448">
    <property type="entry name" value="REC"/>
    <property type="match status" value="1"/>
</dbReference>
<keyword evidence="11 16" id="KW-1133">Transmembrane helix</keyword>
<dbReference type="Pfam" id="PF00512">
    <property type="entry name" value="HisKA"/>
    <property type="match status" value="1"/>
</dbReference>
<dbReference type="CDD" id="cd17546">
    <property type="entry name" value="REC_hyHK_CKI1_RcsC-like"/>
    <property type="match status" value="1"/>
</dbReference>
<feature type="domain" description="Histidine kinase" evidence="17">
    <location>
        <begin position="335"/>
        <end position="553"/>
    </location>
</feature>
<dbReference type="InterPro" id="IPR001789">
    <property type="entry name" value="Sig_transdc_resp-reg_receiver"/>
</dbReference>
<feature type="domain" description="PAC" evidence="20">
    <location>
        <begin position="267"/>
        <end position="317"/>
    </location>
</feature>
<feature type="domain" description="Response regulatory" evidence="18">
    <location>
        <begin position="578"/>
        <end position="695"/>
    </location>
</feature>
<gene>
    <name evidence="22" type="ORF">SAMN04489858_11372</name>
</gene>
<evidence type="ECO:0000313" key="22">
    <source>
        <dbReference type="EMBL" id="SET89625.1"/>
    </source>
</evidence>
<dbReference type="PROSITE" id="PS50112">
    <property type="entry name" value="PAS"/>
    <property type="match status" value="1"/>
</dbReference>
<dbReference type="PROSITE" id="PS50113">
    <property type="entry name" value="PAC"/>
    <property type="match status" value="1"/>
</dbReference>
<evidence type="ECO:0000256" key="1">
    <source>
        <dbReference type="ARBA" id="ARBA00000085"/>
    </source>
</evidence>
<dbReference type="InterPro" id="IPR005467">
    <property type="entry name" value="His_kinase_dom"/>
</dbReference>
<dbReference type="InterPro" id="IPR004358">
    <property type="entry name" value="Sig_transdc_His_kin-like_C"/>
</dbReference>
<keyword evidence="5" id="KW-0997">Cell inner membrane</keyword>
<dbReference type="SUPFAM" id="SSF47384">
    <property type="entry name" value="Homodimeric domain of signal transducing histidine kinase"/>
    <property type="match status" value="1"/>
</dbReference>
<evidence type="ECO:0000313" key="23">
    <source>
        <dbReference type="Proteomes" id="UP000199180"/>
    </source>
</evidence>
<keyword evidence="9" id="KW-0418">Kinase</keyword>
<feature type="modified residue" description="Phosphohistidine" evidence="14">
    <location>
        <position position="768"/>
    </location>
</feature>
<evidence type="ECO:0000256" key="8">
    <source>
        <dbReference type="ARBA" id="ARBA00022692"/>
    </source>
</evidence>
<evidence type="ECO:0000256" key="4">
    <source>
        <dbReference type="ARBA" id="ARBA00022475"/>
    </source>
</evidence>
<evidence type="ECO:0000256" key="3">
    <source>
        <dbReference type="ARBA" id="ARBA00012438"/>
    </source>
</evidence>
<dbReference type="SUPFAM" id="SSF55785">
    <property type="entry name" value="PYP-like sensor domain (PAS domain)"/>
    <property type="match status" value="1"/>
</dbReference>
<dbReference type="CDD" id="cd16922">
    <property type="entry name" value="HATPase_EvgS-ArcB-TorS-like"/>
    <property type="match status" value="1"/>
</dbReference>
<dbReference type="SMART" id="SM00091">
    <property type="entry name" value="PAS"/>
    <property type="match status" value="1"/>
</dbReference>
<keyword evidence="7" id="KW-0808">Transferase</keyword>
<organism evidence="22 23">
    <name type="scientific">Paracoccus homiensis</name>
    <dbReference type="NCBI Taxonomy" id="364199"/>
    <lineage>
        <taxon>Bacteria</taxon>
        <taxon>Pseudomonadati</taxon>
        <taxon>Pseudomonadota</taxon>
        <taxon>Alphaproteobacteria</taxon>
        <taxon>Rhodobacterales</taxon>
        <taxon>Paracoccaceae</taxon>
        <taxon>Paracoccus</taxon>
    </lineage>
</organism>
<dbReference type="SMART" id="SM00388">
    <property type="entry name" value="HisKA"/>
    <property type="match status" value="1"/>
</dbReference>
<comment type="subcellular location">
    <subcellularLocation>
        <location evidence="2">Cell inner membrane</location>
        <topology evidence="2">Multi-pass membrane protein</topology>
    </subcellularLocation>
</comment>
<evidence type="ECO:0000256" key="13">
    <source>
        <dbReference type="ARBA" id="ARBA00023136"/>
    </source>
</evidence>
<evidence type="ECO:0000256" key="15">
    <source>
        <dbReference type="PROSITE-ProRule" id="PRU00169"/>
    </source>
</evidence>
<dbReference type="GO" id="GO:0006355">
    <property type="term" value="P:regulation of DNA-templated transcription"/>
    <property type="evidence" value="ECO:0007669"/>
    <property type="project" value="InterPro"/>
</dbReference>
<accession>A0A1I0I1P2</accession>
<evidence type="ECO:0000256" key="5">
    <source>
        <dbReference type="ARBA" id="ARBA00022519"/>
    </source>
</evidence>
<dbReference type="CDD" id="cd00130">
    <property type="entry name" value="PAS"/>
    <property type="match status" value="1"/>
</dbReference>
<dbReference type="SUPFAM" id="SSF55874">
    <property type="entry name" value="ATPase domain of HSP90 chaperone/DNA topoisomerase II/histidine kinase"/>
    <property type="match status" value="1"/>
</dbReference>
<evidence type="ECO:0000256" key="16">
    <source>
        <dbReference type="SAM" id="Phobius"/>
    </source>
</evidence>
<dbReference type="PANTHER" id="PTHR43047:SF72">
    <property type="entry name" value="OSMOSENSING HISTIDINE PROTEIN KINASE SLN1"/>
    <property type="match status" value="1"/>
</dbReference>
<dbReference type="PROSITE" id="PS50110">
    <property type="entry name" value="RESPONSE_REGULATORY"/>
    <property type="match status" value="1"/>
</dbReference>
<dbReference type="PRINTS" id="PR00344">
    <property type="entry name" value="BCTRLSENSOR"/>
</dbReference>
<sequence length="825" mass="89844">MAGNVRQQIDSLATANSDNTQWALAQVDVELLALQAAILQAQADPGSNLRDVRQRFDILYSRINTVSNSPLFRALRESDAASQSLARIDIFLSDTVPIIDSSNEDLRSALPELAQRTASVRSWTRQLTLEGVGVLSRSSDAQRVGIADTLSRVSIVATALLVILILMLAALFYMARLAKQQAQEESLVRARLASVIATSLDAILVVGRDGRIKDFNGAAEGIFGYRRDEAMGELVEDLIVPDHLKAAHRDTLQTYLKTGEKGVIGKGRVQLEGRRKNGEVFPLEVSVSTAESEDGEIFVAFLRDISRREAAKQELIKARDDAVAGERAKAELIAVMSHEMRTPLNGMLGTLDLIDPEKRGPKDAAYLDIIRASGNQLLYHVDNVLEVSRAEAGKMVLAHEPFSIRSLVREVVDGQQRVAETRGNHLSYSVRTRGQDYAIGDPVRIRQVLLNLVGNAIKFTRNGTVEVEAVRLDDGNMTEFRVKDTGIGIQPQDLQRVFDEFVTLDVSYTRAEGGTGLGLSIVKHLAKAMGGTVGLESAPGEGSLFWVRLPLPQIADDADPFSTHAGPAAEAEPVAPRKILIVEDNRINRIVLRDLLEQDGHQVDEATNGQLGVEATGRSVYDLVFMDISMPVLDGVEATRAIRRAEGSGLRLPIIALTAHALPAEKERFRAAGMDDILVKPISRKSLRQVLQAYLGQKPAAKAATTPRPEGPKIVDHAQFDELSNSLGRERAAKLVEDFLGETGAAIDTITQRLAAGETDETIRKDVHHAAGSAALLGAELLRGELARVEEGLKTGERYDQVTAGQITDAWQSTVRVLEGYLRNA</sequence>
<feature type="domain" description="PAS" evidence="19">
    <location>
        <begin position="188"/>
        <end position="259"/>
    </location>
</feature>